<sequence>MPKRRVLIADDHALVAEGLKSLLQEEYDVVGLSTNGRRLLIDAAVLKPDVIVLDVGMPELNGIDAAVQLCKLLPTAKMVFVTQQIDVQYLRAAFRAGAVGYVAKQSATQELLIAIRRALLGQIYVTPLLKDALPNTSLKELRQPTDVFAKELTPRQREVLQLVAEGKTIKEISAALQISSKTVEFHKNALMNEIGLRTTADLTRYAIARGIALG</sequence>
<dbReference type="Pfam" id="PF00196">
    <property type="entry name" value="GerE"/>
    <property type="match status" value="1"/>
</dbReference>
<dbReference type="InterPro" id="IPR016032">
    <property type="entry name" value="Sig_transdc_resp-reg_C-effctor"/>
</dbReference>
<dbReference type="InterPro" id="IPR001789">
    <property type="entry name" value="Sig_transdc_resp-reg_receiver"/>
</dbReference>
<dbReference type="InterPro" id="IPR011006">
    <property type="entry name" value="CheY-like_superfamily"/>
</dbReference>
<comment type="caution">
    <text evidence="8">The sequence shown here is derived from an EMBL/GenBank/DDBJ whole genome shotgun (WGS) entry which is preliminary data.</text>
</comment>
<dbReference type="InterPro" id="IPR000792">
    <property type="entry name" value="Tscrpt_reg_LuxR_C"/>
</dbReference>
<dbReference type="CDD" id="cd17535">
    <property type="entry name" value="REC_NarL-like"/>
    <property type="match status" value="1"/>
</dbReference>
<evidence type="ECO:0000256" key="5">
    <source>
        <dbReference type="PROSITE-ProRule" id="PRU00169"/>
    </source>
</evidence>
<feature type="modified residue" description="4-aspartylphosphate" evidence="5">
    <location>
        <position position="54"/>
    </location>
</feature>
<dbReference type="EMBL" id="JACHEK010000002">
    <property type="protein sequence ID" value="MBB6143084.1"/>
    <property type="molecule type" value="Genomic_DNA"/>
</dbReference>
<keyword evidence="2" id="KW-0805">Transcription regulation</keyword>
<evidence type="ECO:0000256" key="4">
    <source>
        <dbReference type="ARBA" id="ARBA00023163"/>
    </source>
</evidence>
<dbReference type="SUPFAM" id="SSF46894">
    <property type="entry name" value="C-terminal effector domain of the bipartite response regulators"/>
    <property type="match status" value="1"/>
</dbReference>
<dbReference type="CDD" id="cd06170">
    <property type="entry name" value="LuxR_C_like"/>
    <property type="match status" value="1"/>
</dbReference>
<dbReference type="SUPFAM" id="SSF52172">
    <property type="entry name" value="CheY-like"/>
    <property type="match status" value="1"/>
</dbReference>
<dbReference type="InterPro" id="IPR039420">
    <property type="entry name" value="WalR-like"/>
</dbReference>
<evidence type="ECO:0000259" key="7">
    <source>
        <dbReference type="PROSITE" id="PS50110"/>
    </source>
</evidence>
<dbReference type="GO" id="GO:0003677">
    <property type="term" value="F:DNA binding"/>
    <property type="evidence" value="ECO:0007669"/>
    <property type="project" value="UniProtKB-KW"/>
</dbReference>
<evidence type="ECO:0000313" key="8">
    <source>
        <dbReference type="EMBL" id="MBB6143084.1"/>
    </source>
</evidence>
<evidence type="ECO:0000256" key="1">
    <source>
        <dbReference type="ARBA" id="ARBA00022553"/>
    </source>
</evidence>
<keyword evidence="4" id="KW-0804">Transcription</keyword>
<evidence type="ECO:0000256" key="3">
    <source>
        <dbReference type="ARBA" id="ARBA00023125"/>
    </source>
</evidence>
<dbReference type="GO" id="GO:0000160">
    <property type="term" value="P:phosphorelay signal transduction system"/>
    <property type="evidence" value="ECO:0007669"/>
    <property type="project" value="InterPro"/>
</dbReference>
<dbReference type="InterPro" id="IPR058245">
    <property type="entry name" value="NreC/VraR/RcsB-like_REC"/>
</dbReference>
<dbReference type="GO" id="GO:0006355">
    <property type="term" value="P:regulation of DNA-templated transcription"/>
    <property type="evidence" value="ECO:0007669"/>
    <property type="project" value="InterPro"/>
</dbReference>
<dbReference type="SMART" id="SM00421">
    <property type="entry name" value="HTH_LUXR"/>
    <property type="match status" value="1"/>
</dbReference>
<organism evidence="8 9">
    <name type="scientific">Silvibacterium bohemicum</name>
    <dbReference type="NCBI Taxonomy" id="1577686"/>
    <lineage>
        <taxon>Bacteria</taxon>
        <taxon>Pseudomonadati</taxon>
        <taxon>Acidobacteriota</taxon>
        <taxon>Terriglobia</taxon>
        <taxon>Terriglobales</taxon>
        <taxon>Acidobacteriaceae</taxon>
        <taxon>Silvibacterium</taxon>
    </lineage>
</organism>
<feature type="domain" description="Response regulatory" evidence="7">
    <location>
        <begin position="5"/>
        <end position="119"/>
    </location>
</feature>
<dbReference type="OrthoDB" id="128851at2"/>
<dbReference type="AlphaFoldDB" id="A0A841JYN4"/>
<keyword evidence="1 5" id="KW-0597">Phosphoprotein</keyword>
<reference evidence="8 9" key="1">
    <citation type="submission" date="2020-08" db="EMBL/GenBank/DDBJ databases">
        <title>Genomic Encyclopedia of Type Strains, Phase IV (KMG-IV): sequencing the most valuable type-strain genomes for metagenomic binning, comparative biology and taxonomic classification.</title>
        <authorList>
            <person name="Goeker M."/>
        </authorList>
    </citation>
    <scope>NUCLEOTIDE SEQUENCE [LARGE SCALE GENOMIC DNA]</scope>
    <source>
        <strain evidence="8 9">DSM 103733</strain>
    </source>
</reference>
<dbReference type="PANTHER" id="PTHR43214:SF41">
    <property type="entry name" value="NITRATE_NITRITE RESPONSE REGULATOR PROTEIN NARP"/>
    <property type="match status" value="1"/>
</dbReference>
<dbReference type="PANTHER" id="PTHR43214">
    <property type="entry name" value="TWO-COMPONENT RESPONSE REGULATOR"/>
    <property type="match status" value="1"/>
</dbReference>
<protein>
    <submittedName>
        <fullName evidence="8">DNA-binding NarL/FixJ family response regulator</fullName>
    </submittedName>
</protein>
<dbReference type="PRINTS" id="PR00038">
    <property type="entry name" value="HTHLUXR"/>
</dbReference>
<dbReference type="Proteomes" id="UP000538666">
    <property type="component" value="Unassembled WGS sequence"/>
</dbReference>
<accession>A0A841JYN4</accession>
<keyword evidence="9" id="KW-1185">Reference proteome</keyword>
<feature type="domain" description="HTH luxR-type" evidence="6">
    <location>
        <begin position="145"/>
        <end position="210"/>
    </location>
</feature>
<proteinExistence type="predicted"/>
<evidence type="ECO:0000256" key="2">
    <source>
        <dbReference type="ARBA" id="ARBA00023015"/>
    </source>
</evidence>
<dbReference type="PROSITE" id="PS50043">
    <property type="entry name" value="HTH_LUXR_2"/>
    <property type="match status" value="1"/>
</dbReference>
<dbReference type="PROSITE" id="PS50110">
    <property type="entry name" value="RESPONSE_REGULATORY"/>
    <property type="match status" value="1"/>
</dbReference>
<gene>
    <name evidence="8" type="ORF">HNQ77_001028</name>
</gene>
<dbReference type="SMART" id="SM00448">
    <property type="entry name" value="REC"/>
    <property type="match status" value="1"/>
</dbReference>
<evidence type="ECO:0000259" key="6">
    <source>
        <dbReference type="PROSITE" id="PS50043"/>
    </source>
</evidence>
<dbReference type="Gene3D" id="3.40.50.2300">
    <property type="match status" value="1"/>
</dbReference>
<name>A0A841JYN4_9BACT</name>
<dbReference type="Pfam" id="PF00072">
    <property type="entry name" value="Response_reg"/>
    <property type="match status" value="1"/>
</dbReference>
<dbReference type="RefSeq" id="WP_050062022.1">
    <property type="nucleotide sequence ID" value="NZ_JACHEK010000002.1"/>
</dbReference>
<evidence type="ECO:0000313" key="9">
    <source>
        <dbReference type="Proteomes" id="UP000538666"/>
    </source>
</evidence>
<keyword evidence="3 8" id="KW-0238">DNA-binding</keyword>